<gene>
    <name evidence="8" type="primary">aaeB</name>
    <name evidence="8" type="ORF">BHE75_01317</name>
</gene>
<keyword evidence="2" id="KW-0813">Transport</keyword>
<feature type="transmembrane region" description="Helical" evidence="7">
    <location>
        <begin position="61"/>
        <end position="79"/>
    </location>
</feature>
<feature type="transmembrane region" description="Helical" evidence="7">
    <location>
        <begin position="502"/>
        <end position="519"/>
    </location>
</feature>
<feature type="transmembrane region" description="Helical" evidence="7">
    <location>
        <begin position="446"/>
        <end position="465"/>
    </location>
</feature>
<feature type="transmembrane region" description="Helical" evidence="7">
    <location>
        <begin position="109"/>
        <end position="125"/>
    </location>
</feature>
<evidence type="ECO:0000256" key="1">
    <source>
        <dbReference type="ARBA" id="ARBA00004651"/>
    </source>
</evidence>
<accession>A0A1S1HBZ4</accession>
<keyword evidence="3" id="KW-1003">Cell membrane</keyword>
<evidence type="ECO:0000256" key="3">
    <source>
        <dbReference type="ARBA" id="ARBA00022475"/>
    </source>
</evidence>
<feature type="transmembrane region" description="Helical" evidence="7">
    <location>
        <begin position="12"/>
        <end position="30"/>
    </location>
</feature>
<evidence type="ECO:0000256" key="4">
    <source>
        <dbReference type="ARBA" id="ARBA00022692"/>
    </source>
</evidence>
<keyword evidence="6 7" id="KW-0472">Membrane</keyword>
<dbReference type="AlphaFoldDB" id="A0A1S1HBZ4"/>
<proteinExistence type="predicted"/>
<feature type="transmembrane region" description="Helical" evidence="7">
    <location>
        <begin position="472"/>
        <end position="490"/>
    </location>
</feature>
<feature type="transmembrane region" description="Helical" evidence="7">
    <location>
        <begin position="145"/>
        <end position="167"/>
    </location>
</feature>
<evidence type="ECO:0000256" key="6">
    <source>
        <dbReference type="ARBA" id="ARBA00023136"/>
    </source>
</evidence>
<dbReference type="PANTHER" id="PTHR30509">
    <property type="entry name" value="P-HYDROXYBENZOIC ACID EFFLUX PUMP SUBUNIT-RELATED"/>
    <property type="match status" value="1"/>
</dbReference>
<comment type="subcellular location">
    <subcellularLocation>
        <location evidence="1">Cell membrane</location>
        <topology evidence="1">Multi-pass membrane protein</topology>
    </subcellularLocation>
</comment>
<evidence type="ECO:0000313" key="8">
    <source>
        <dbReference type="EMBL" id="OHT19332.1"/>
    </source>
</evidence>
<dbReference type="RefSeq" id="WP_070933219.1">
    <property type="nucleotide sequence ID" value="NZ_MIPT01000001.1"/>
</dbReference>
<organism evidence="8 9">
    <name type="scientific">Edaphosphingomonas haloaromaticamans</name>
    <dbReference type="NCBI Taxonomy" id="653954"/>
    <lineage>
        <taxon>Bacteria</taxon>
        <taxon>Pseudomonadati</taxon>
        <taxon>Pseudomonadota</taxon>
        <taxon>Alphaproteobacteria</taxon>
        <taxon>Sphingomonadales</taxon>
        <taxon>Rhizorhabdaceae</taxon>
        <taxon>Edaphosphingomonas</taxon>
    </lineage>
</organism>
<keyword evidence="5 7" id="KW-1133">Transmembrane helix</keyword>
<evidence type="ECO:0000256" key="7">
    <source>
        <dbReference type="SAM" id="Phobius"/>
    </source>
</evidence>
<reference evidence="8 9" key="1">
    <citation type="submission" date="2016-09" db="EMBL/GenBank/DDBJ databases">
        <title>Metabolic pathway, cell adaptation mechanisms and a novel monoxygenase revealed through proteogenomic-transcription analysis of a Sphingomonas haloaromaticamans strain degrading the fungicide ortho-phenylphenol.</title>
        <authorList>
            <person name="Perruchon C."/>
            <person name="Papadopoulou E.S."/>
            <person name="Rousidou C."/>
            <person name="Vasileiadis S."/>
            <person name="Tanou G."/>
            <person name="Amoutzias G."/>
            <person name="Molassiotis A."/>
            <person name="Karpouzas D.G."/>
        </authorList>
    </citation>
    <scope>NUCLEOTIDE SEQUENCE [LARGE SCALE GENOMIC DNA]</scope>
    <source>
        <strain evidence="8 9">P3</strain>
    </source>
</reference>
<evidence type="ECO:0000313" key="9">
    <source>
        <dbReference type="Proteomes" id="UP000179467"/>
    </source>
</evidence>
<dbReference type="GO" id="GO:0022857">
    <property type="term" value="F:transmembrane transporter activity"/>
    <property type="evidence" value="ECO:0007669"/>
    <property type="project" value="InterPro"/>
</dbReference>
<dbReference type="Pfam" id="PF04632">
    <property type="entry name" value="FUSC"/>
    <property type="match status" value="1"/>
</dbReference>
<name>A0A1S1HBZ4_9SPHN</name>
<evidence type="ECO:0000256" key="2">
    <source>
        <dbReference type="ARBA" id="ARBA00022448"/>
    </source>
</evidence>
<feature type="transmembrane region" description="Helical" evidence="7">
    <location>
        <begin position="85"/>
        <end position="102"/>
    </location>
</feature>
<keyword evidence="4 7" id="KW-0812">Transmembrane</keyword>
<keyword evidence="9" id="KW-1185">Reference proteome</keyword>
<feature type="transmembrane region" description="Helical" evidence="7">
    <location>
        <begin position="394"/>
        <end position="411"/>
    </location>
</feature>
<dbReference type="GO" id="GO:0005886">
    <property type="term" value="C:plasma membrane"/>
    <property type="evidence" value="ECO:0007669"/>
    <property type="project" value="UniProtKB-SubCell"/>
</dbReference>
<sequence length="682" mass="73525">MTQRFGLPAALFALKCYGSAMLALYIALRIGLPRPYWAVTTAYIVAQPLAGAVLSKAIFRVIGTIVGAAVAVFMVPRLVNAPELLTLGFALWLALCVFVSVLDRTPRAYLFVLAGYSACIIGLPSVDAPGDIFTVASLRVQEITIGILCASFVHGAILPSSVTELLLNRVEGMLRDAERWSRDSIAREAVPGLAKDRQRLALDINELHQLSTHLPYETVRIAPRVRTVRALQDQLSLALPLAAAVDDRMTVLVRDGGRLPPAIAALIEDVRAWLADMPQDWAERDATAEALRARCAMLEPEATAAMGWDDALRISLLSRLAELIGVHRDCRDLRDQMETHSRHPVTPRVAELLDQPTARALHRDYWGAARAAMSAAIAIIVGCTLWIASGWQDGSGAVMLMGVFIALFAAMDDPVAPLKAFFIGTAVAIIVGGIYAFAILPRMDGFPMLAAALAPALLVGGALMTSPRYAGLALPAMMGLANPSLLAATYDSEFAPYVNGGIAQLLGIILAIVIVRLLQSAGAEGAIRRTVKAGWADIASRANLTTAPDIRAWINRMLDRAALLTPRLAARSRDPGMPAYDALRDMRTGLAIGELRQLRLDLPRVQGGVLTPVLRDVGRYYAGLDPDRPTPPDEKVLRNIDRAMDVLVANPSAPVRRTAALSLVSLRRALFPDAVPYRRAEA</sequence>
<feature type="transmembrane region" description="Helical" evidence="7">
    <location>
        <begin position="418"/>
        <end position="440"/>
    </location>
</feature>
<feature type="transmembrane region" description="Helical" evidence="7">
    <location>
        <begin position="368"/>
        <end position="388"/>
    </location>
</feature>
<protein>
    <submittedName>
        <fullName evidence="8">p-hydroxybenzoic acid efflux pump subunit AaeB</fullName>
    </submittedName>
</protein>
<comment type="caution">
    <text evidence="8">The sequence shown here is derived from an EMBL/GenBank/DDBJ whole genome shotgun (WGS) entry which is preliminary data.</text>
</comment>
<dbReference type="OrthoDB" id="9807111at2"/>
<dbReference type="EMBL" id="MIPT01000001">
    <property type="protein sequence ID" value="OHT19332.1"/>
    <property type="molecule type" value="Genomic_DNA"/>
</dbReference>
<dbReference type="InterPro" id="IPR006726">
    <property type="entry name" value="PHBA_efflux_AaeB/fusaric-R"/>
</dbReference>
<evidence type="ECO:0000256" key="5">
    <source>
        <dbReference type="ARBA" id="ARBA00022989"/>
    </source>
</evidence>
<dbReference type="Proteomes" id="UP000179467">
    <property type="component" value="Unassembled WGS sequence"/>
</dbReference>
<dbReference type="PANTHER" id="PTHR30509:SF9">
    <property type="entry name" value="MULTIDRUG RESISTANCE PROTEIN MDTO"/>
    <property type="match status" value="1"/>
</dbReference>